<protein>
    <recommendedName>
        <fullName evidence="4">Probable 2-phosphosulfolactate phosphatase</fullName>
        <ecNumber evidence="3">3.1.3.71</ecNumber>
    </recommendedName>
</protein>
<dbReference type="Pfam" id="PF04029">
    <property type="entry name" value="2-ph_phosp"/>
    <property type="match status" value="1"/>
</dbReference>
<keyword evidence="6" id="KW-0460">Magnesium</keyword>
<evidence type="ECO:0000313" key="9">
    <source>
        <dbReference type="Proteomes" id="UP000198642"/>
    </source>
</evidence>
<evidence type="ECO:0000256" key="1">
    <source>
        <dbReference type="ARBA" id="ARBA00001946"/>
    </source>
</evidence>
<evidence type="ECO:0000256" key="3">
    <source>
        <dbReference type="ARBA" id="ARBA00012953"/>
    </source>
</evidence>
<dbReference type="GO" id="GO:0050532">
    <property type="term" value="F:2-phosphosulfolactate phosphatase activity"/>
    <property type="evidence" value="ECO:0007669"/>
    <property type="project" value="UniProtKB-EC"/>
</dbReference>
<comment type="cofactor">
    <cofactor evidence="1">
        <name>Mg(2+)</name>
        <dbReference type="ChEBI" id="CHEBI:18420"/>
    </cofactor>
</comment>
<dbReference type="InterPro" id="IPR036702">
    <property type="entry name" value="ComB-like_sf"/>
</dbReference>
<dbReference type="InterPro" id="IPR005238">
    <property type="entry name" value="ComB-like"/>
</dbReference>
<dbReference type="OrthoDB" id="4913at2"/>
<dbReference type="AlphaFoldDB" id="A0A1I0W9G6"/>
<keyword evidence="5" id="KW-0378">Hydrolase</keyword>
<evidence type="ECO:0000256" key="4">
    <source>
        <dbReference type="ARBA" id="ARBA00021948"/>
    </source>
</evidence>
<name>A0A1I0W9G6_9BACI</name>
<gene>
    <name evidence="8" type="ORF">SAMN04488072_102302</name>
</gene>
<evidence type="ECO:0000256" key="7">
    <source>
        <dbReference type="ARBA" id="ARBA00033711"/>
    </source>
</evidence>
<sequence>MYISIYQGRTAPSTVADITIVIDVIRAFTLAHYAFLQGVSRIYLVETVDQAFEIKQENPEYLLAGETAGYAIEGFDIDNSPYHLQQKNLSGKTLVQKTTNGVRAALNNLPSDHVFVTGFTNARQTAEFVRERFADEKEKTVHIIASHPDGDDDLACAKYIKSILENANSLSALEVRERIKRSHVAGKFFDKRNTAFIQEDIAYCIRELDTNFVMKVNKTTEIPMIERVTV</sequence>
<evidence type="ECO:0000313" key="8">
    <source>
        <dbReference type="EMBL" id="SFA84928.1"/>
    </source>
</evidence>
<dbReference type="EC" id="3.1.3.71" evidence="3"/>
<comment type="similarity">
    <text evidence="2">Belongs to the ComB family.</text>
</comment>
<dbReference type="RefSeq" id="WP_090234036.1">
    <property type="nucleotide sequence ID" value="NZ_FOJW01000002.1"/>
</dbReference>
<keyword evidence="9" id="KW-1185">Reference proteome</keyword>
<dbReference type="GO" id="GO:0000287">
    <property type="term" value="F:magnesium ion binding"/>
    <property type="evidence" value="ECO:0007669"/>
    <property type="project" value="InterPro"/>
</dbReference>
<evidence type="ECO:0000256" key="5">
    <source>
        <dbReference type="ARBA" id="ARBA00022801"/>
    </source>
</evidence>
<reference evidence="8 9" key="1">
    <citation type="submission" date="2016-10" db="EMBL/GenBank/DDBJ databases">
        <authorList>
            <person name="de Groot N.N."/>
        </authorList>
    </citation>
    <scope>NUCLEOTIDE SEQUENCE [LARGE SCALE GENOMIC DNA]</scope>
    <source>
        <strain evidence="8 9">CGMCC 1.3702</strain>
    </source>
</reference>
<dbReference type="SUPFAM" id="SSF142823">
    <property type="entry name" value="ComB-like"/>
    <property type="match status" value="1"/>
</dbReference>
<evidence type="ECO:0000256" key="2">
    <source>
        <dbReference type="ARBA" id="ARBA00009997"/>
    </source>
</evidence>
<evidence type="ECO:0000256" key="6">
    <source>
        <dbReference type="ARBA" id="ARBA00022842"/>
    </source>
</evidence>
<comment type="catalytic activity">
    <reaction evidence="7">
        <text>(2R)-O-phospho-3-sulfolactate + H2O = (2R)-3-sulfolactate + phosphate</text>
        <dbReference type="Rhea" id="RHEA:23416"/>
        <dbReference type="ChEBI" id="CHEBI:15377"/>
        <dbReference type="ChEBI" id="CHEBI:15597"/>
        <dbReference type="ChEBI" id="CHEBI:43474"/>
        <dbReference type="ChEBI" id="CHEBI:58738"/>
        <dbReference type="EC" id="3.1.3.71"/>
    </reaction>
</comment>
<organism evidence="8 9">
    <name type="scientific">Lentibacillus halodurans</name>
    <dbReference type="NCBI Taxonomy" id="237679"/>
    <lineage>
        <taxon>Bacteria</taxon>
        <taxon>Bacillati</taxon>
        <taxon>Bacillota</taxon>
        <taxon>Bacilli</taxon>
        <taxon>Bacillales</taxon>
        <taxon>Bacillaceae</taxon>
        <taxon>Lentibacillus</taxon>
    </lineage>
</organism>
<dbReference type="EMBL" id="FOJW01000002">
    <property type="protein sequence ID" value="SFA84928.1"/>
    <property type="molecule type" value="Genomic_DNA"/>
</dbReference>
<dbReference type="Proteomes" id="UP000198642">
    <property type="component" value="Unassembled WGS sequence"/>
</dbReference>
<proteinExistence type="inferred from homology"/>
<dbReference type="PANTHER" id="PTHR37311:SF1">
    <property type="entry name" value="2-PHOSPHOSULFOLACTATE PHOSPHATASE-RELATED"/>
    <property type="match status" value="1"/>
</dbReference>
<dbReference type="Gene3D" id="3.90.1560.10">
    <property type="entry name" value="ComB-like"/>
    <property type="match status" value="1"/>
</dbReference>
<dbReference type="PANTHER" id="PTHR37311">
    <property type="entry name" value="2-PHOSPHOSULFOLACTATE PHOSPHATASE-RELATED"/>
    <property type="match status" value="1"/>
</dbReference>
<dbReference type="STRING" id="237679.SAMN04488072_102302"/>
<dbReference type="GO" id="GO:0050545">
    <property type="term" value="F:sulfopyruvate decarboxylase activity"/>
    <property type="evidence" value="ECO:0007669"/>
    <property type="project" value="TreeGrafter"/>
</dbReference>
<accession>A0A1I0W9G6</accession>